<dbReference type="PROSITE" id="PS51257">
    <property type="entry name" value="PROKAR_LIPOPROTEIN"/>
    <property type="match status" value="1"/>
</dbReference>
<comment type="caution">
    <text evidence="10">The sequence shown here is derived from an EMBL/GenBank/DDBJ whole genome shotgun (WGS) entry which is preliminary data.</text>
</comment>
<evidence type="ECO:0000256" key="2">
    <source>
        <dbReference type="ARBA" id="ARBA00022692"/>
    </source>
</evidence>
<keyword evidence="7" id="KW-0807">Transducer</keyword>
<keyword evidence="6" id="KW-0675">Receptor</keyword>
<dbReference type="PANTHER" id="PTHR24240">
    <property type="entry name" value="OPSIN"/>
    <property type="match status" value="1"/>
</dbReference>
<dbReference type="STRING" id="400727.A0A2T7PDV2"/>
<gene>
    <name evidence="10" type="ORF">C0Q70_07011</name>
</gene>
<dbReference type="InterPro" id="IPR050125">
    <property type="entry name" value="GPCR_opsins"/>
</dbReference>
<evidence type="ECO:0000259" key="9">
    <source>
        <dbReference type="PROSITE" id="PS50262"/>
    </source>
</evidence>
<feature type="transmembrane region" description="Helical" evidence="8">
    <location>
        <begin position="15"/>
        <end position="38"/>
    </location>
</feature>
<keyword evidence="3 8" id="KW-1133">Transmembrane helix</keyword>
<feature type="transmembrane region" description="Helical" evidence="8">
    <location>
        <begin position="50"/>
        <end position="74"/>
    </location>
</feature>
<dbReference type="GO" id="GO:0004930">
    <property type="term" value="F:G protein-coupled receptor activity"/>
    <property type="evidence" value="ECO:0007669"/>
    <property type="project" value="UniProtKB-KW"/>
</dbReference>
<reference evidence="10 11" key="1">
    <citation type="submission" date="2018-04" db="EMBL/GenBank/DDBJ databases">
        <title>The genome of golden apple snail Pomacea canaliculata provides insight into stress tolerance and invasive adaptation.</title>
        <authorList>
            <person name="Liu C."/>
            <person name="Liu B."/>
            <person name="Ren Y."/>
            <person name="Zhang Y."/>
            <person name="Wang H."/>
            <person name="Li S."/>
            <person name="Jiang F."/>
            <person name="Yin L."/>
            <person name="Zhang G."/>
            <person name="Qian W."/>
            <person name="Fan W."/>
        </authorList>
    </citation>
    <scope>NUCLEOTIDE SEQUENCE [LARGE SCALE GENOMIC DNA]</scope>
    <source>
        <strain evidence="10">SZHN2017</strain>
        <tissue evidence="10">Muscle</tissue>
    </source>
</reference>
<accession>A0A2T7PDV2</accession>
<organism evidence="10 11">
    <name type="scientific">Pomacea canaliculata</name>
    <name type="common">Golden apple snail</name>
    <dbReference type="NCBI Taxonomy" id="400727"/>
    <lineage>
        <taxon>Eukaryota</taxon>
        <taxon>Metazoa</taxon>
        <taxon>Spiralia</taxon>
        <taxon>Lophotrochozoa</taxon>
        <taxon>Mollusca</taxon>
        <taxon>Gastropoda</taxon>
        <taxon>Caenogastropoda</taxon>
        <taxon>Architaenioglossa</taxon>
        <taxon>Ampullarioidea</taxon>
        <taxon>Ampullariidae</taxon>
        <taxon>Pomacea</taxon>
    </lineage>
</organism>
<keyword evidence="2 8" id="KW-0812">Transmembrane</keyword>
<evidence type="ECO:0000313" key="10">
    <source>
        <dbReference type="EMBL" id="PVD31596.1"/>
    </source>
</evidence>
<protein>
    <recommendedName>
        <fullName evidence="9">G-protein coupled receptors family 1 profile domain-containing protein</fullName>
    </recommendedName>
</protein>
<evidence type="ECO:0000256" key="6">
    <source>
        <dbReference type="ARBA" id="ARBA00023170"/>
    </source>
</evidence>
<evidence type="ECO:0000256" key="1">
    <source>
        <dbReference type="ARBA" id="ARBA00004141"/>
    </source>
</evidence>
<keyword evidence="4" id="KW-0297">G-protein coupled receptor</keyword>
<keyword evidence="11" id="KW-1185">Reference proteome</keyword>
<feature type="domain" description="G-protein coupled receptors family 1 profile" evidence="9">
    <location>
        <begin position="1"/>
        <end position="203"/>
    </location>
</feature>
<evidence type="ECO:0000256" key="4">
    <source>
        <dbReference type="ARBA" id="ARBA00023040"/>
    </source>
</evidence>
<name>A0A2T7PDV2_POMCA</name>
<evidence type="ECO:0000256" key="8">
    <source>
        <dbReference type="SAM" id="Phobius"/>
    </source>
</evidence>
<sequence>MEEEEKKTTENVNGFLGFLFGTNSMMTLACMSFSRLLSVTRPSTGKCLTFTFLIFAILYAIFWSTCPLLGWGRYDLEPYRTSCTLQWDFPDSSFVTASFIGCLAVPAGVMCVSYGQITALAWQTGKNQRRWNQRKSDKTLNKQELRLLKMTVAMCTVFIVVWTPYAISAMIKSYSRTVHIPIPLTAVPAMAAKCSHVIDPILYFTLNKSFREEREA</sequence>
<evidence type="ECO:0000313" key="11">
    <source>
        <dbReference type="Proteomes" id="UP000245119"/>
    </source>
</evidence>
<dbReference type="InterPro" id="IPR000276">
    <property type="entry name" value="GPCR_Rhodpsn"/>
</dbReference>
<dbReference type="OrthoDB" id="5564849at2759"/>
<dbReference type="GO" id="GO:0016020">
    <property type="term" value="C:membrane"/>
    <property type="evidence" value="ECO:0007669"/>
    <property type="project" value="UniProtKB-SubCell"/>
</dbReference>
<feature type="transmembrane region" description="Helical" evidence="8">
    <location>
        <begin position="94"/>
        <end position="124"/>
    </location>
</feature>
<feature type="transmembrane region" description="Helical" evidence="8">
    <location>
        <begin position="145"/>
        <end position="167"/>
    </location>
</feature>
<proteinExistence type="predicted"/>
<evidence type="ECO:0000256" key="5">
    <source>
        <dbReference type="ARBA" id="ARBA00023136"/>
    </source>
</evidence>
<dbReference type="AlphaFoldDB" id="A0A2T7PDV2"/>
<evidence type="ECO:0000256" key="7">
    <source>
        <dbReference type="ARBA" id="ARBA00023224"/>
    </source>
</evidence>
<evidence type="ECO:0000256" key="3">
    <source>
        <dbReference type="ARBA" id="ARBA00022989"/>
    </source>
</evidence>
<dbReference type="Pfam" id="PF00001">
    <property type="entry name" value="7tm_1"/>
    <property type="match status" value="1"/>
</dbReference>
<dbReference type="PRINTS" id="PR00237">
    <property type="entry name" value="GPCRRHODOPSN"/>
</dbReference>
<comment type="subcellular location">
    <subcellularLocation>
        <location evidence="1">Membrane</location>
        <topology evidence="1">Multi-pass membrane protein</topology>
    </subcellularLocation>
</comment>
<dbReference type="Proteomes" id="UP000245119">
    <property type="component" value="Linkage Group LG4"/>
</dbReference>
<dbReference type="InterPro" id="IPR017452">
    <property type="entry name" value="GPCR_Rhodpsn_7TM"/>
</dbReference>
<dbReference type="PROSITE" id="PS50262">
    <property type="entry name" value="G_PROTEIN_RECEP_F1_2"/>
    <property type="match status" value="1"/>
</dbReference>
<dbReference type="SUPFAM" id="SSF81321">
    <property type="entry name" value="Family A G protein-coupled receptor-like"/>
    <property type="match status" value="1"/>
</dbReference>
<dbReference type="Gene3D" id="1.20.1070.10">
    <property type="entry name" value="Rhodopsin 7-helix transmembrane proteins"/>
    <property type="match status" value="1"/>
</dbReference>
<dbReference type="EMBL" id="PZQS01000004">
    <property type="protein sequence ID" value="PVD31596.1"/>
    <property type="molecule type" value="Genomic_DNA"/>
</dbReference>
<keyword evidence="5 8" id="KW-0472">Membrane</keyword>